<organism evidence="9 10">
    <name type="scientific">Coleophoma crateriformis</name>
    <dbReference type="NCBI Taxonomy" id="565419"/>
    <lineage>
        <taxon>Eukaryota</taxon>
        <taxon>Fungi</taxon>
        <taxon>Dikarya</taxon>
        <taxon>Ascomycota</taxon>
        <taxon>Pezizomycotina</taxon>
        <taxon>Leotiomycetes</taxon>
        <taxon>Helotiales</taxon>
        <taxon>Dermateaceae</taxon>
        <taxon>Coleophoma</taxon>
    </lineage>
</organism>
<dbReference type="InterPro" id="IPR036957">
    <property type="entry name" value="Znf_PARP_sf"/>
</dbReference>
<comment type="caution">
    <text evidence="9">The sequence shown here is derived from an EMBL/GenBank/DDBJ whole genome shotgun (WGS) entry which is preliminary data.</text>
</comment>
<evidence type="ECO:0000259" key="8">
    <source>
        <dbReference type="PROSITE" id="PS50800"/>
    </source>
</evidence>
<feature type="domain" description="SAP" evidence="8">
    <location>
        <begin position="296"/>
        <end position="330"/>
    </location>
</feature>
<comment type="subcellular location">
    <subcellularLocation>
        <location evidence="1">Nucleus</location>
    </subcellularLocation>
</comment>
<evidence type="ECO:0000256" key="3">
    <source>
        <dbReference type="ARBA" id="ARBA00022771"/>
    </source>
</evidence>
<dbReference type="GO" id="GO:0005634">
    <property type="term" value="C:nucleus"/>
    <property type="evidence" value="ECO:0007669"/>
    <property type="project" value="UniProtKB-SubCell"/>
</dbReference>
<dbReference type="GO" id="GO:0003677">
    <property type="term" value="F:DNA binding"/>
    <property type="evidence" value="ECO:0007669"/>
    <property type="project" value="InterPro"/>
</dbReference>
<proteinExistence type="predicted"/>
<evidence type="ECO:0000256" key="5">
    <source>
        <dbReference type="ARBA" id="ARBA00023242"/>
    </source>
</evidence>
<keyword evidence="2" id="KW-0479">Metal-binding</keyword>
<dbReference type="Pfam" id="PF00645">
    <property type="entry name" value="zf-PARP"/>
    <property type="match status" value="1"/>
</dbReference>
<reference evidence="9 10" key="1">
    <citation type="journal article" date="2018" name="IMA Fungus">
        <title>IMA Genome-F 9: Draft genome sequence of Annulohypoxylon stygium, Aspergillus mulundensis, Berkeleyomyces basicola (syn. Thielaviopsis basicola), Ceratocystis smalleyi, two Cercospora beticola strains, Coleophoma cylindrospora, Fusarium fracticaudum, Phialophora cf. hyalina, and Morchella septimelata.</title>
        <authorList>
            <person name="Wingfield B.D."/>
            <person name="Bills G.F."/>
            <person name="Dong Y."/>
            <person name="Huang W."/>
            <person name="Nel W.J."/>
            <person name="Swalarsk-Parry B.S."/>
            <person name="Vaghefi N."/>
            <person name="Wilken P.M."/>
            <person name="An Z."/>
            <person name="de Beer Z.W."/>
            <person name="De Vos L."/>
            <person name="Chen L."/>
            <person name="Duong T.A."/>
            <person name="Gao Y."/>
            <person name="Hammerbacher A."/>
            <person name="Kikkert J.R."/>
            <person name="Li Y."/>
            <person name="Li H."/>
            <person name="Li K."/>
            <person name="Li Q."/>
            <person name="Liu X."/>
            <person name="Ma X."/>
            <person name="Naidoo K."/>
            <person name="Pethybridge S.J."/>
            <person name="Sun J."/>
            <person name="Steenkamp E.T."/>
            <person name="van der Nest M.A."/>
            <person name="van Wyk S."/>
            <person name="Wingfield M.J."/>
            <person name="Xiong C."/>
            <person name="Yue Q."/>
            <person name="Zhang X."/>
        </authorList>
    </citation>
    <scope>NUCLEOTIDE SEQUENCE [LARGE SCALE GENOMIC DNA]</scope>
    <source>
        <strain evidence="9 10">BP5796</strain>
    </source>
</reference>
<feature type="domain" description="PARP-type" evidence="7">
    <location>
        <begin position="3"/>
        <end position="80"/>
    </location>
</feature>
<dbReference type="EMBL" id="PDLN01000014">
    <property type="protein sequence ID" value="RDW66770.1"/>
    <property type="molecule type" value="Genomic_DNA"/>
</dbReference>
<dbReference type="Pfam" id="PF02037">
    <property type="entry name" value="SAP"/>
    <property type="match status" value="1"/>
</dbReference>
<evidence type="ECO:0008006" key="11">
    <source>
        <dbReference type="Google" id="ProtNLM"/>
    </source>
</evidence>
<dbReference type="SUPFAM" id="SSF68906">
    <property type="entry name" value="SAP domain"/>
    <property type="match status" value="1"/>
</dbReference>
<dbReference type="InterPro" id="IPR001510">
    <property type="entry name" value="Znf_PARP"/>
</dbReference>
<keyword evidence="3" id="KW-0863">Zinc-finger</keyword>
<protein>
    <recommendedName>
        <fullName evidence="11">PARP-type domain-containing protein</fullName>
    </recommendedName>
</protein>
<evidence type="ECO:0000313" key="9">
    <source>
        <dbReference type="EMBL" id="RDW66770.1"/>
    </source>
</evidence>
<gene>
    <name evidence="9" type="ORF">BP5796_09519</name>
</gene>
<dbReference type="InterPro" id="IPR003034">
    <property type="entry name" value="SAP_dom"/>
</dbReference>
<dbReference type="Gene3D" id="3.30.1740.10">
    <property type="entry name" value="Zinc finger, PARP-type"/>
    <property type="match status" value="1"/>
</dbReference>
<accession>A0A3D8QYM5</accession>
<dbReference type="SMART" id="SM00513">
    <property type="entry name" value="SAP"/>
    <property type="match status" value="1"/>
</dbReference>
<keyword evidence="4" id="KW-0862">Zinc</keyword>
<dbReference type="AlphaFoldDB" id="A0A3D8QYM5"/>
<feature type="compositionally biased region" description="Basic and acidic residues" evidence="6">
    <location>
        <begin position="136"/>
        <end position="154"/>
    </location>
</feature>
<evidence type="ECO:0000256" key="4">
    <source>
        <dbReference type="ARBA" id="ARBA00022833"/>
    </source>
</evidence>
<evidence type="ECO:0000256" key="2">
    <source>
        <dbReference type="ARBA" id="ARBA00022723"/>
    </source>
</evidence>
<dbReference type="InterPro" id="IPR036361">
    <property type="entry name" value="SAP_dom_sf"/>
</dbReference>
<feature type="region of interest" description="Disordered" evidence="6">
    <location>
        <begin position="136"/>
        <end position="390"/>
    </location>
</feature>
<evidence type="ECO:0000256" key="6">
    <source>
        <dbReference type="SAM" id="MobiDB-lite"/>
    </source>
</evidence>
<keyword evidence="10" id="KW-1185">Reference proteome</keyword>
<dbReference type="PROSITE" id="PS50800">
    <property type="entry name" value="SAP"/>
    <property type="match status" value="1"/>
</dbReference>
<dbReference type="SUPFAM" id="SSF57716">
    <property type="entry name" value="Glucocorticoid receptor-like (DNA-binding domain)"/>
    <property type="match status" value="1"/>
</dbReference>
<dbReference type="PROSITE" id="PS50064">
    <property type="entry name" value="ZF_PARP_2"/>
    <property type="match status" value="1"/>
</dbReference>
<dbReference type="Gene3D" id="1.10.720.30">
    <property type="entry name" value="SAP domain"/>
    <property type="match status" value="1"/>
</dbReference>
<dbReference type="GO" id="GO:0008270">
    <property type="term" value="F:zinc ion binding"/>
    <property type="evidence" value="ECO:0007669"/>
    <property type="project" value="UniProtKB-KW"/>
</dbReference>
<dbReference type="SMART" id="SM01336">
    <property type="entry name" value="zf-PARP"/>
    <property type="match status" value="1"/>
</dbReference>
<sequence>MVYRVEVAVSGRAGCKATECKHAGIKIEKGELRVGTWVEIGGHGSWQWRHWGCMTGKMLENLRHYLEGEDNKGSEEFRWDYLDGLEGEAKGDLTDHPELQEKVKRVVKQGFIDPEDWKGDPEMNQLGLSGLRTAETKKMQRDAARAAKAAKAEADGSDAEPQSSPPPPTASKKRAKGGDTESEDEKPAKKKRGTKAKKEEDDEDAKPVKNYRAKVKKEEYDTEDDIKPTKKSRAKKIKDESEDEEEDIIPAMKSRAKKVKKEEEEDVKPAKRSRAAKVQEKELSSSPEVDSGEPDFSKLSVSELKEELNKRGLSKTGKKAELLARLEEGAESGSELEPSDDNAMHVHQTSSSPTIKKQEEEKNPVKDELSDAFDMDEVESKPKKAGRRKM</sequence>
<evidence type="ECO:0000256" key="1">
    <source>
        <dbReference type="ARBA" id="ARBA00004123"/>
    </source>
</evidence>
<keyword evidence="5" id="KW-0539">Nucleus</keyword>
<feature type="compositionally biased region" description="Basic and acidic residues" evidence="6">
    <location>
        <begin position="356"/>
        <end position="369"/>
    </location>
</feature>
<dbReference type="Proteomes" id="UP000256328">
    <property type="component" value="Unassembled WGS sequence"/>
</dbReference>
<dbReference type="OrthoDB" id="429950at2759"/>
<feature type="compositionally biased region" description="Basic and acidic residues" evidence="6">
    <location>
        <begin position="318"/>
        <end position="328"/>
    </location>
</feature>
<evidence type="ECO:0000313" key="10">
    <source>
        <dbReference type="Proteomes" id="UP000256328"/>
    </source>
</evidence>
<name>A0A3D8QYM5_9HELO</name>
<evidence type="ECO:0000259" key="7">
    <source>
        <dbReference type="PROSITE" id="PS50064"/>
    </source>
</evidence>